<dbReference type="STRING" id="137838.GCA_001458595_03112"/>
<accession>A0A2A7MJ14</accession>
<evidence type="ECO:0000313" key="9">
    <source>
        <dbReference type="EMBL" id="VCT85029.1"/>
    </source>
</evidence>
<name>A0A2A7MJ14_9CLOT</name>
<dbReference type="EMBL" id="CAMTCP010000265">
    <property type="protein sequence ID" value="CAI3666735.1"/>
    <property type="molecule type" value="Genomic_DNA"/>
</dbReference>
<reference evidence="7" key="4">
    <citation type="submission" date="2022-10" db="EMBL/GenBank/DDBJ databases">
        <authorList>
            <person name="Aires J."/>
            <person name="Mesa V."/>
        </authorList>
    </citation>
    <scope>NUCLEOTIDE SEQUENCE</scope>
    <source>
        <strain evidence="7">Clostridium neonatale JD116</strain>
    </source>
</reference>
<dbReference type="Gene3D" id="3.40.30.10">
    <property type="entry name" value="Glutaredoxin"/>
    <property type="match status" value="1"/>
</dbReference>
<keyword evidence="10" id="KW-1185">Reference proteome</keyword>
<evidence type="ECO:0000256" key="2">
    <source>
        <dbReference type="ARBA" id="ARBA00022559"/>
    </source>
</evidence>
<dbReference type="PROSITE" id="PS51355">
    <property type="entry name" value="GLUTATHIONE_PEROXID_3"/>
    <property type="match status" value="1"/>
</dbReference>
<protein>
    <recommendedName>
        <fullName evidence="5">Glutathione peroxidase</fullName>
    </recommendedName>
</protein>
<dbReference type="InterPro" id="IPR029760">
    <property type="entry name" value="GPX_CS"/>
</dbReference>
<reference evidence="6" key="3">
    <citation type="submission" date="2021-10" db="EMBL/GenBank/DDBJ databases">
        <authorList>
            <person name="Mesa V."/>
        </authorList>
    </citation>
    <scope>NUCLEOTIDE SEQUENCE</scope>
    <source>
        <strain evidence="6">CC3_PB</strain>
    </source>
</reference>
<organism evidence="8 10">
    <name type="scientific">Clostridium neonatale</name>
    <dbReference type="NCBI Taxonomy" id="137838"/>
    <lineage>
        <taxon>Bacteria</taxon>
        <taxon>Bacillati</taxon>
        <taxon>Bacillota</taxon>
        <taxon>Clostridia</taxon>
        <taxon>Eubacteriales</taxon>
        <taxon>Clostridiaceae</taxon>
        <taxon>Clostridium</taxon>
    </lineage>
</organism>
<dbReference type="GO" id="GO:0004601">
    <property type="term" value="F:peroxidase activity"/>
    <property type="evidence" value="ECO:0007669"/>
    <property type="project" value="UniProtKB-KW"/>
</dbReference>
<keyword evidence="3 5" id="KW-0560">Oxidoreductase</keyword>
<evidence type="ECO:0000313" key="7">
    <source>
        <dbReference type="EMBL" id="CAI3666735.1"/>
    </source>
</evidence>
<dbReference type="AlphaFoldDB" id="A0A2A7MJ14"/>
<evidence type="ECO:0000313" key="10">
    <source>
        <dbReference type="Proteomes" id="UP000220840"/>
    </source>
</evidence>
<dbReference type="GO" id="GO:0034599">
    <property type="term" value="P:cellular response to oxidative stress"/>
    <property type="evidence" value="ECO:0007669"/>
    <property type="project" value="TreeGrafter"/>
</dbReference>
<evidence type="ECO:0000256" key="5">
    <source>
        <dbReference type="RuleBase" id="RU000499"/>
    </source>
</evidence>
<evidence type="ECO:0000256" key="1">
    <source>
        <dbReference type="ARBA" id="ARBA00006926"/>
    </source>
</evidence>
<evidence type="ECO:0000313" key="11">
    <source>
        <dbReference type="Proteomes" id="UP000431451"/>
    </source>
</evidence>
<dbReference type="EMBL" id="CAKJVE010000004">
    <property type="protein sequence ID" value="CAG9706761.1"/>
    <property type="molecule type" value="Genomic_DNA"/>
</dbReference>
<gene>
    <name evidence="9" type="primary">gpx1</name>
    <name evidence="7" type="ORF">CNEO2_650028</name>
    <name evidence="6" type="ORF">CNEO_42640</name>
    <name evidence="9" type="ORF">CNEONATNEC25_02630</name>
    <name evidence="8" type="ORF">CQ394_08210</name>
</gene>
<dbReference type="Proteomes" id="UP000220840">
    <property type="component" value="Unassembled WGS sequence"/>
</dbReference>
<dbReference type="Proteomes" id="UP001189143">
    <property type="component" value="Unassembled WGS sequence"/>
</dbReference>
<dbReference type="CDD" id="cd00340">
    <property type="entry name" value="GSH_Peroxidase"/>
    <property type="match status" value="1"/>
</dbReference>
<dbReference type="PROSITE" id="PS00763">
    <property type="entry name" value="GLUTATHIONE_PEROXID_2"/>
    <property type="match status" value="1"/>
</dbReference>
<proteinExistence type="inferred from homology"/>
<dbReference type="Pfam" id="PF00255">
    <property type="entry name" value="GSHPx"/>
    <property type="match status" value="1"/>
</dbReference>
<evidence type="ECO:0000313" key="8">
    <source>
        <dbReference type="EMBL" id="PEG31666.1"/>
    </source>
</evidence>
<evidence type="ECO:0000256" key="3">
    <source>
        <dbReference type="ARBA" id="ARBA00023002"/>
    </source>
</evidence>
<dbReference type="Proteomes" id="UP000431451">
    <property type="component" value="Unassembled WGS sequence"/>
</dbReference>
<keyword evidence="2 5" id="KW-0575">Peroxidase</keyword>
<dbReference type="FunFam" id="3.40.30.10:FF:000010">
    <property type="entry name" value="Glutathione peroxidase"/>
    <property type="match status" value="1"/>
</dbReference>
<reference evidence="9 11" key="2">
    <citation type="submission" date="2018-06" db="EMBL/GenBank/DDBJ databases">
        <authorList>
            <consortium name="IHU Genomes"/>
        </authorList>
    </citation>
    <scope>NUCLEOTIDE SEQUENCE [LARGE SCALE GENOMIC DNA]</scope>
    <source>
        <strain evidence="9 11">NEC25</strain>
    </source>
</reference>
<dbReference type="OrthoDB" id="9809733at2"/>
<dbReference type="Proteomes" id="UP000789738">
    <property type="component" value="Unassembled WGS sequence"/>
</dbReference>
<feature type="active site" evidence="4">
    <location>
        <position position="35"/>
    </location>
</feature>
<dbReference type="EMBL" id="UWJD01000002">
    <property type="protein sequence ID" value="VCT85029.1"/>
    <property type="molecule type" value="Genomic_DNA"/>
</dbReference>
<dbReference type="RefSeq" id="WP_058295823.1">
    <property type="nucleotide sequence ID" value="NZ_CAKJVD010000003.1"/>
</dbReference>
<dbReference type="EMBL" id="PDCJ01000001">
    <property type="protein sequence ID" value="PEG31666.1"/>
    <property type="molecule type" value="Genomic_DNA"/>
</dbReference>
<dbReference type="SUPFAM" id="SSF52833">
    <property type="entry name" value="Thioredoxin-like"/>
    <property type="match status" value="1"/>
</dbReference>
<dbReference type="InterPro" id="IPR036249">
    <property type="entry name" value="Thioredoxin-like_sf"/>
</dbReference>
<reference evidence="8 10" key="1">
    <citation type="submission" date="2017-10" db="EMBL/GenBank/DDBJ databases">
        <title>Effective Description of Clostridium neonatale sp. nov. linked to necrotizing enterocolitis in neonates and a clarification of species assignable to the genus Clostridium (Prazmowski 1880) emend. Lawson and Rainey 2016.</title>
        <authorList>
            <person name="Bernard K."/>
            <person name="Burdz T."/>
            <person name="Wiebe D."/>
            <person name="Balcewich B."/>
            <person name="Alfa M."/>
            <person name="Bernier A.-M."/>
        </authorList>
    </citation>
    <scope>NUCLEOTIDE SEQUENCE [LARGE SCALE GENOMIC DNA]</scope>
    <source>
        <strain evidence="8 10">LCDC99A005</strain>
    </source>
</reference>
<evidence type="ECO:0000313" key="6">
    <source>
        <dbReference type="EMBL" id="CAG9706761.1"/>
    </source>
</evidence>
<dbReference type="PRINTS" id="PR01011">
    <property type="entry name" value="GLUTPROXDASE"/>
</dbReference>
<dbReference type="PANTHER" id="PTHR11592:SF78">
    <property type="entry name" value="GLUTATHIONE PEROXIDASE"/>
    <property type="match status" value="1"/>
</dbReference>
<dbReference type="InterPro" id="IPR000889">
    <property type="entry name" value="Glutathione_peroxidase"/>
</dbReference>
<sequence>MSIYDYKFKDISGKERSLEEFKGKVLLIVNIASKCGFTPQLEGLQKIYDEYKNQGLEIIGFPCNQFDNQTPENNNDLNKFCQLNYGVNFNLSEKIDVRGENADPIFTYLVNECPFKGFDKDNATDKLLYSITQENYPEYLIGNSIKWNFTKFLIDKEGKVINRYESRIEPIDIAKDIKGLL</sequence>
<evidence type="ECO:0000256" key="4">
    <source>
        <dbReference type="PIRSR" id="PIRSR000303-1"/>
    </source>
</evidence>
<comment type="similarity">
    <text evidence="1 5">Belongs to the glutathione peroxidase family.</text>
</comment>
<dbReference type="PIRSF" id="PIRSF000303">
    <property type="entry name" value="Glutathion_perox"/>
    <property type="match status" value="1"/>
</dbReference>
<dbReference type="GeneID" id="68878096"/>
<dbReference type="PANTHER" id="PTHR11592">
    <property type="entry name" value="GLUTATHIONE PEROXIDASE"/>
    <property type="match status" value="1"/>
</dbReference>